<evidence type="ECO:0000259" key="1">
    <source>
        <dbReference type="Pfam" id="PF01408"/>
    </source>
</evidence>
<keyword evidence="3" id="KW-0560">Oxidoreductase</keyword>
<dbReference type="Gene3D" id="3.40.50.720">
    <property type="entry name" value="NAD(P)-binding Rossmann-like Domain"/>
    <property type="match status" value="1"/>
</dbReference>
<organism evidence="3 4">
    <name type="scientific">Blastococcus saxobsidens (strain DD2)</name>
    <dbReference type="NCBI Taxonomy" id="1146883"/>
    <lineage>
        <taxon>Bacteria</taxon>
        <taxon>Bacillati</taxon>
        <taxon>Actinomycetota</taxon>
        <taxon>Actinomycetes</taxon>
        <taxon>Geodermatophilales</taxon>
        <taxon>Geodermatophilaceae</taxon>
        <taxon>Blastococcus</taxon>
    </lineage>
</organism>
<reference evidence="4" key="2">
    <citation type="submission" date="2012-02" db="EMBL/GenBank/DDBJ databases">
        <title>Complete genome sequence of Blastococcus saxobsidens strain DD2.</title>
        <authorList>
            <person name="Genoscope."/>
        </authorList>
    </citation>
    <scope>NUCLEOTIDE SEQUENCE [LARGE SCALE GENOMIC DNA]</scope>
    <source>
        <strain evidence="4">DD2</strain>
    </source>
</reference>
<dbReference type="GO" id="GO:0000166">
    <property type="term" value="F:nucleotide binding"/>
    <property type="evidence" value="ECO:0007669"/>
    <property type="project" value="InterPro"/>
</dbReference>
<dbReference type="KEGG" id="bsd:BLASA_2891"/>
<proteinExistence type="predicted"/>
<feature type="domain" description="GFO/IDH/MocA-like oxidoreductase" evidence="2">
    <location>
        <begin position="143"/>
        <end position="236"/>
    </location>
</feature>
<feature type="domain" description="Gfo/Idh/MocA-like oxidoreductase N-terminal" evidence="1">
    <location>
        <begin position="4"/>
        <end position="121"/>
    </location>
</feature>
<evidence type="ECO:0000313" key="3">
    <source>
        <dbReference type="EMBL" id="CCG03762.1"/>
    </source>
</evidence>
<dbReference type="AlphaFoldDB" id="H6RLN6"/>
<reference evidence="3 4" key="1">
    <citation type="journal article" date="2012" name="J. Bacteriol.">
        <title>Genome Sequence of Blastococcus saxobsidens DD2, a Stone-Inhabiting Bacterium.</title>
        <authorList>
            <person name="Chouaia B."/>
            <person name="Crotti E."/>
            <person name="Brusetti L."/>
            <person name="Daffonchio D."/>
            <person name="Essoussi I."/>
            <person name="Nouioui I."/>
            <person name="Sbissi I."/>
            <person name="Ghodhbane-Gtari F."/>
            <person name="Gtari M."/>
            <person name="Vacherie B."/>
            <person name="Barbe V."/>
            <person name="Medigue C."/>
            <person name="Gury J."/>
            <person name="Pujic P."/>
            <person name="Normand P."/>
        </authorList>
    </citation>
    <scope>NUCLEOTIDE SEQUENCE [LARGE SCALE GENOMIC DNA]</scope>
    <source>
        <strain evidence="3 4">DD2</strain>
    </source>
</reference>
<gene>
    <name evidence="3" type="ordered locus">BLASA_2891</name>
</gene>
<protein>
    <submittedName>
        <fullName evidence="3">Inositol 2-dehydrogenase</fullName>
        <ecNumber evidence="3">1.1.1.18</ecNumber>
    </submittedName>
</protein>
<dbReference type="EMBL" id="FO117623">
    <property type="protein sequence ID" value="CCG03762.1"/>
    <property type="molecule type" value="Genomic_DNA"/>
</dbReference>
<sequence length="324" mass="33537">MTTRIGLVGAGFIGGRHADSLAAQDGVAVVGVADPRADRAAAVAGRVGARAYAGWADLLDAEDLDALYVCVPPHGHGAVEEAAIGLGLALFVEKPLATDLATAERLAARIGDAGLLTSVGYHWRYLDTVETARGLLAETPARMVLAAWLDKAPGVDWWARQKQSGGQTVEQATHLFDVARMLVGEVSGGSAVGSRSPEGPGDILDVCTAALRFESGAVGSFSSSCLLPRGTRIGIELVAPGLGLELTEHQLVVSDRDGRRTVDRQVDPIAAEDRAFVAAVRGADDDVRAPYAEALRTHRLVTAVAAAAAGNGTVQLPATIGAQR</sequence>
<dbReference type="Pfam" id="PF22725">
    <property type="entry name" value="GFO_IDH_MocA_C3"/>
    <property type="match status" value="1"/>
</dbReference>
<dbReference type="HOGENOM" id="CLU_023194_1_2_11"/>
<dbReference type="SUPFAM" id="SSF55347">
    <property type="entry name" value="Glyceraldehyde-3-phosphate dehydrogenase-like, C-terminal domain"/>
    <property type="match status" value="1"/>
</dbReference>
<dbReference type="eggNOG" id="COG0673">
    <property type="taxonomic scope" value="Bacteria"/>
</dbReference>
<dbReference type="InterPro" id="IPR036291">
    <property type="entry name" value="NAD(P)-bd_dom_sf"/>
</dbReference>
<dbReference type="GO" id="GO:0050112">
    <property type="term" value="F:inositol 2-dehydrogenase (NAD+) activity"/>
    <property type="evidence" value="ECO:0007669"/>
    <property type="project" value="UniProtKB-EC"/>
</dbReference>
<dbReference type="PANTHER" id="PTHR43249:SF1">
    <property type="entry name" value="D-GLUCOSIDE 3-DEHYDROGENASE"/>
    <property type="match status" value="1"/>
</dbReference>
<name>H6RLN6_BLASD</name>
<dbReference type="SUPFAM" id="SSF51735">
    <property type="entry name" value="NAD(P)-binding Rossmann-fold domains"/>
    <property type="match status" value="1"/>
</dbReference>
<dbReference type="InterPro" id="IPR000683">
    <property type="entry name" value="Gfo/Idh/MocA-like_OxRdtase_N"/>
</dbReference>
<evidence type="ECO:0000259" key="2">
    <source>
        <dbReference type="Pfam" id="PF22725"/>
    </source>
</evidence>
<evidence type="ECO:0000313" key="4">
    <source>
        <dbReference type="Proteomes" id="UP000007517"/>
    </source>
</evidence>
<dbReference type="Pfam" id="PF01408">
    <property type="entry name" value="GFO_IDH_MocA"/>
    <property type="match status" value="1"/>
</dbReference>
<dbReference type="InterPro" id="IPR055170">
    <property type="entry name" value="GFO_IDH_MocA-like_dom"/>
</dbReference>
<dbReference type="Proteomes" id="UP000007517">
    <property type="component" value="Chromosome"/>
</dbReference>
<accession>H6RLN6</accession>
<keyword evidence="4" id="KW-1185">Reference proteome</keyword>
<dbReference type="PANTHER" id="PTHR43249">
    <property type="entry name" value="UDP-N-ACETYL-2-AMINO-2-DEOXY-D-GLUCURONATE OXIDASE"/>
    <property type="match status" value="1"/>
</dbReference>
<dbReference type="RefSeq" id="WP_014376645.1">
    <property type="nucleotide sequence ID" value="NC_016943.1"/>
</dbReference>
<dbReference type="Gene3D" id="3.30.360.10">
    <property type="entry name" value="Dihydrodipicolinate Reductase, domain 2"/>
    <property type="match status" value="1"/>
</dbReference>
<dbReference type="EC" id="1.1.1.18" evidence="3"/>
<dbReference type="InterPro" id="IPR052515">
    <property type="entry name" value="Gfo/Idh/MocA_Oxidoreductase"/>
</dbReference>
<dbReference type="OrthoDB" id="256869at2"/>
<dbReference type="STRING" id="1146883.BLASA_2891"/>